<dbReference type="PANTHER" id="PTHR48051">
    <property type="match status" value="1"/>
</dbReference>
<evidence type="ECO:0000256" key="2">
    <source>
        <dbReference type="ARBA" id="ARBA00022737"/>
    </source>
</evidence>
<dbReference type="AlphaFoldDB" id="A0A8X8BLJ3"/>
<dbReference type="GO" id="GO:0000166">
    <property type="term" value="F:nucleotide binding"/>
    <property type="evidence" value="ECO:0007669"/>
    <property type="project" value="UniProtKB-KW"/>
</dbReference>
<keyword evidence="6" id="KW-1185">Reference proteome</keyword>
<dbReference type="Pfam" id="PF00560">
    <property type="entry name" value="LRR_1"/>
    <property type="match status" value="1"/>
</dbReference>
<dbReference type="PROSITE" id="PS51424">
    <property type="entry name" value="ROC"/>
    <property type="match status" value="1"/>
</dbReference>
<dbReference type="Gene3D" id="3.40.50.300">
    <property type="entry name" value="P-loop containing nucleotide triphosphate hydrolases"/>
    <property type="match status" value="1"/>
</dbReference>
<dbReference type="InterPro" id="IPR050216">
    <property type="entry name" value="LRR_domain-containing"/>
</dbReference>
<dbReference type="SMART" id="SM00369">
    <property type="entry name" value="LRR_TYP"/>
    <property type="match status" value="4"/>
</dbReference>
<dbReference type="SUPFAM" id="SSF52058">
    <property type="entry name" value="L domain-like"/>
    <property type="match status" value="1"/>
</dbReference>
<keyword evidence="2" id="KW-0677">Repeat</keyword>
<keyword evidence="3" id="KW-0547">Nucleotide-binding</keyword>
<dbReference type="Pfam" id="PF08477">
    <property type="entry name" value="Roc"/>
    <property type="match status" value="1"/>
</dbReference>
<name>A0A8X8BLJ3_POLSE</name>
<sequence>MSSRCALKSSVGVGGVNDETEEEPFWKSRNVVTGYEQEKKVDLSRKKLKALPEDVLGDTNVVQLDLDRNKLKTLVGIEKLRNLRCLILSKNEFSVFPQEISLLQNLEKLYLNQNKLPVIPEGIFNQLHHLRLLKLSLNRLQDLPGDLGQCSELQYINVSHNLLKEIPVSLLELRNLEELYLEDNKLQKLPPKLFENKALQKFSAARNPLSEPPDEICAGGLKQIRSYFSQISTSEADYIKRVKTMFLGCSMAGKSTLCRSLKQQQAVAVDLKDRTIGIEITETQVKDFRFHFWDFAGQEEYYLTHHVFITPQALVILVINLASYQKEDPNSFKKDVAFWINNILMRVPDSVVLPVGTHVDKCPSLEVMMAKKADIEKRIQQMMKKMKENIQLRMENFSEKNDAELFFDQSNKLNSLMNCDLQVLDLVPIDCTNIKEIKSLQNRILEIVQNKEIFPSIEKKLPYLYKMVESTITDLPIQKEIPEHGIVPLGELLDKLNENGGFKKLMEDDLKDILRYLHRIGIIMWYEEISTLAKTIFVKPSFLITLFKASLKCFHSHLMDCFIPSMIVRHDLVEQLEKIPKAVLVGERALEKDVHKWIRQYRSNAILDHKAVSALVKHLLQQVSSDGEDDILEEITGNREQKGKLFNLLEHFEICLAMKPHTSLNPNAKAFEPGRRWAYMNYHSNGAYLFPSNLRNAISMEIWKNDNEDDVRVLVYFLPEVPEGFFPRLIIRTCSLFSPHWVGFQTCLVVSNSIKLLIKEKHEEDQFMEIRCRRPRDTDLHSTWVLILAIISKLKKLSEQWPGLYYSIRSPCRTKNCHEDFPWPDQDGLSDYMDM</sequence>
<dbReference type="SUPFAM" id="SSF52540">
    <property type="entry name" value="P-loop containing nucleoside triphosphate hydrolases"/>
    <property type="match status" value="1"/>
</dbReference>
<evidence type="ECO:0000313" key="6">
    <source>
        <dbReference type="Proteomes" id="UP000886611"/>
    </source>
</evidence>
<evidence type="ECO:0000313" key="5">
    <source>
        <dbReference type="EMBL" id="KAG2462418.1"/>
    </source>
</evidence>
<dbReference type="GO" id="GO:0009966">
    <property type="term" value="P:regulation of signal transduction"/>
    <property type="evidence" value="ECO:0007669"/>
    <property type="project" value="UniProtKB-ARBA"/>
</dbReference>
<feature type="non-terminal residue" evidence="5">
    <location>
        <position position="1"/>
    </location>
</feature>
<dbReference type="Gene3D" id="3.30.70.1390">
    <property type="entry name" value="ROC domain from the Parkinson's disease-associated leucine-rich repeat kinase 2"/>
    <property type="match status" value="1"/>
</dbReference>
<dbReference type="Proteomes" id="UP000886611">
    <property type="component" value="Unassembled WGS sequence"/>
</dbReference>
<dbReference type="InterPro" id="IPR003591">
    <property type="entry name" value="Leu-rich_rpt_typical-subtyp"/>
</dbReference>
<evidence type="ECO:0000256" key="1">
    <source>
        <dbReference type="ARBA" id="ARBA00022614"/>
    </source>
</evidence>
<evidence type="ECO:0000259" key="4">
    <source>
        <dbReference type="PROSITE" id="PS51424"/>
    </source>
</evidence>
<dbReference type="PROSITE" id="PS51450">
    <property type="entry name" value="LRR"/>
    <property type="match status" value="3"/>
</dbReference>
<reference evidence="5 6" key="1">
    <citation type="journal article" date="2021" name="Cell">
        <title>Tracing the genetic footprints of vertebrate landing in non-teleost ray-finned fishes.</title>
        <authorList>
            <person name="Bi X."/>
            <person name="Wang K."/>
            <person name="Yang L."/>
            <person name="Pan H."/>
            <person name="Jiang H."/>
            <person name="Wei Q."/>
            <person name="Fang M."/>
            <person name="Yu H."/>
            <person name="Zhu C."/>
            <person name="Cai Y."/>
            <person name="He Y."/>
            <person name="Gan X."/>
            <person name="Zeng H."/>
            <person name="Yu D."/>
            <person name="Zhu Y."/>
            <person name="Jiang H."/>
            <person name="Qiu Q."/>
            <person name="Yang H."/>
            <person name="Zhang Y.E."/>
            <person name="Wang W."/>
            <person name="Zhu M."/>
            <person name="He S."/>
            <person name="Zhang G."/>
        </authorList>
    </citation>
    <scope>NUCLEOTIDE SEQUENCE [LARGE SCALE GENOMIC DNA]</scope>
    <source>
        <strain evidence="5">Bchr_013</strain>
    </source>
</reference>
<dbReference type="Pfam" id="PF13855">
    <property type="entry name" value="LRR_8"/>
    <property type="match status" value="1"/>
</dbReference>
<protein>
    <submittedName>
        <fullName evidence="5">MFHA1 protein</fullName>
    </submittedName>
</protein>
<dbReference type="EMBL" id="JAATIS010004040">
    <property type="protein sequence ID" value="KAG2462418.1"/>
    <property type="molecule type" value="Genomic_DNA"/>
</dbReference>
<dbReference type="InterPro" id="IPR001611">
    <property type="entry name" value="Leu-rich_rpt"/>
</dbReference>
<accession>A0A8X8BLJ3</accession>
<feature type="domain" description="Roc" evidence="4">
    <location>
        <begin position="235"/>
        <end position="451"/>
    </location>
</feature>
<dbReference type="InterPro" id="IPR027417">
    <property type="entry name" value="P-loop_NTPase"/>
</dbReference>
<organism evidence="5 6">
    <name type="scientific">Polypterus senegalus</name>
    <name type="common">Senegal bichir</name>
    <dbReference type="NCBI Taxonomy" id="55291"/>
    <lineage>
        <taxon>Eukaryota</taxon>
        <taxon>Metazoa</taxon>
        <taxon>Chordata</taxon>
        <taxon>Craniata</taxon>
        <taxon>Vertebrata</taxon>
        <taxon>Euteleostomi</taxon>
        <taxon>Actinopterygii</taxon>
        <taxon>Polypteriformes</taxon>
        <taxon>Polypteridae</taxon>
        <taxon>Polypterus</taxon>
    </lineage>
</organism>
<comment type="caution">
    <text evidence="5">The sequence shown here is derived from an EMBL/GenBank/DDBJ whole genome shotgun (WGS) entry which is preliminary data.</text>
</comment>
<dbReference type="Gene3D" id="3.80.10.10">
    <property type="entry name" value="Ribonuclease Inhibitor"/>
    <property type="match status" value="1"/>
</dbReference>
<dbReference type="SMART" id="SM00365">
    <property type="entry name" value="LRR_SD22"/>
    <property type="match status" value="3"/>
</dbReference>
<gene>
    <name evidence="5" type="primary">Mfhas1_0</name>
    <name evidence="5" type="ORF">GTO96_0000107</name>
</gene>
<dbReference type="InterPro" id="IPR020859">
    <property type="entry name" value="ROC"/>
</dbReference>
<keyword evidence="1" id="KW-0433">Leucine-rich repeat</keyword>
<dbReference type="InterPro" id="IPR032675">
    <property type="entry name" value="LRR_dom_sf"/>
</dbReference>
<proteinExistence type="predicted"/>
<dbReference type="GO" id="GO:0005737">
    <property type="term" value="C:cytoplasm"/>
    <property type="evidence" value="ECO:0007669"/>
    <property type="project" value="TreeGrafter"/>
</dbReference>
<feature type="non-terminal residue" evidence="5">
    <location>
        <position position="835"/>
    </location>
</feature>
<evidence type="ECO:0000256" key="3">
    <source>
        <dbReference type="ARBA" id="ARBA00022741"/>
    </source>
</evidence>
<dbReference type="PANTHER" id="PTHR48051:SF55">
    <property type="entry name" value="MALIGNANT FIBROUS HISTIOCYTOMA-AMPLIFIED SEQUENCE 1 HOMOLOG"/>
    <property type="match status" value="1"/>
</dbReference>